<sequence>MEEMMKIQSCRFPSLRLPWIQIFLTEELLRLNGAKAEGIFRAGFLLRKNVILRLMRRYPLPGDIMLSREAI</sequence>
<dbReference type="GO" id="GO:0005737">
    <property type="term" value="C:cytoplasm"/>
    <property type="evidence" value="ECO:0007669"/>
    <property type="project" value="TreeGrafter"/>
</dbReference>
<dbReference type="PANTHER" id="PTHR45876:SF8">
    <property type="entry name" value="FI04035P"/>
    <property type="match status" value="1"/>
</dbReference>
<accession>A0A3P7ESB0</accession>
<proteinExistence type="predicted"/>
<protein>
    <submittedName>
        <fullName evidence="1">Uncharacterized protein</fullName>
    </submittedName>
</protein>
<keyword evidence="2" id="KW-1185">Reference proteome</keyword>
<evidence type="ECO:0000313" key="1">
    <source>
        <dbReference type="EMBL" id="VDM26210.1"/>
    </source>
</evidence>
<reference evidence="1 2" key="1">
    <citation type="submission" date="2018-11" db="EMBL/GenBank/DDBJ databases">
        <authorList>
            <consortium name="Pathogen Informatics"/>
        </authorList>
    </citation>
    <scope>NUCLEOTIDE SEQUENCE [LARGE SCALE GENOMIC DNA]</scope>
</reference>
<dbReference type="EMBL" id="UYWX01006169">
    <property type="protein sequence ID" value="VDM26210.1"/>
    <property type="molecule type" value="Genomic_DNA"/>
</dbReference>
<name>A0A3P7ESB0_HYDTA</name>
<dbReference type="OrthoDB" id="437889at2759"/>
<dbReference type="PANTHER" id="PTHR45876">
    <property type="entry name" value="FI04035P"/>
    <property type="match status" value="1"/>
</dbReference>
<dbReference type="Proteomes" id="UP000274429">
    <property type="component" value="Unassembled WGS sequence"/>
</dbReference>
<gene>
    <name evidence="1" type="ORF">TTAC_LOCUS5077</name>
</gene>
<evidence type="ECO:0000313" key="2">
    <source>
        <dbReference type="Proteomes" id="UP000274429"/>
    </source>
</evidence>
<dbReference type="AlphaFoldDB" id="A0A3P7ESB0"/>
<dbReference type="GO" id="GO:0005096">
    <property type="term" value="F:GTPase activator activity"/>
    <property type="evidence" value="ECO:0007669"/>
    <property type="project" value="TreeGrafter"/>
</dbReference>
<organism evidence="1 2">
    <name type="scientific">Hydatigena taeniaeformis</name>
    <name type="common">Feline tapeworm</name>
    <name type="synonym">Taenia taeniaeformis</name>
    <dbReference type="NCBI Taxonomy" id="6205"/>
    <lineage>
        <taxon>Eukaryota</taxon>
        <taxon>Metazoa</taxon>
        <taxon>Spiralia</taxon>
        <taxon>Lophotrochozoa</taxon>
        <taxon>Platyhelminthes</taxon>
        <taxon>Cestoda</taxon>
        <taxon>Eucestoda</taxon>
        <taxon>Cyclophyllidea</taxon>
        <taxon>Taeniidae</taxon>
        <taxon>Hydatigera</taxon>
    </lineage>
</organism>